<dbReference type="InterPro" id="IPR006964">
    <property type="entry name" value="NUDE_dom"/>
</dbReference>
<evidence type="ECO:0000313" key="12">
    <source>
        <dbReference type="Ensembl" id="ENSGMOP00000068145.1"/>
    </source>
</evidence>
<reference evidence="12" key="1">
    <citation type="submission" date="2025-08" db="UniProtKB">
        <authorList>
            <consortium name="Ensembl"/>
        </authorList>
    </citation>
    <scope>IDENTIFICATION</scope>
</reference>
<reference evidence="12" key="2">
    <citation type="submission" date="2025-09" db="UniProtKB">
        <authorList>
            <consortium name="Ensembl"/>
        </authorList>
    </citation>
    <scope>IDENTIFICATION</scope>
</reference>
<evidence type="ECO:0000256" key="10">
    <source>
        <dbReference type="SAM" id="MobiDB-lite"/>
    </source>
</evidence>
<dbReference type="GO" id="GO:0007059">
    <property type="term" value="P:chromosome segregation"/>
    <property type="evidence" value="ECO:0007669"/>
    <property type="project" value="TreeGrafter"/>
</dbReference>
<protein>
    <recommendedName>
        <fullName evidence="11">NUDE domain-containing protein</fullName>
    </recommendedName>
</protein>
<evidence type="ECO:0000259" key="11">
    <source>
        <dbReference type="Pfam" id="PF04880"/>
    </source>
</evidence>
<dbReference type="PANTHER" id="PTHR10921">
    <property type="entry name" value="NUCLEAR DISTRIBUTION PROTEIN NUDE HOMOLOG 1"/>
    <property type="match status" value="1"/>
</dbReference>
<dbReference type="GO" id="GO:0007100">
    <property type="term" value="P:mitotic centrosome separation"/>
    <property type="evidence" value="ECO:0007669"/>
    <property type="project" value="TreeGrafter"/>
</dbReference>
<evidence type="ECO:0000313" key="13">
    <source>
        <dbReference type="Proteomes" id="UP000694546"/>
    </source>
</evidence>
<keyword evidence="8" id="KW-0175">Coiled coil</keyword>
<keyword evidence="5" id="KW-0963">Cytoplasm</keyword>
<evidence type="ECO:0000256" key="6">
    <source>
        <dbReference type="ARBA" id="ARBA00022553"/>
    </source>
</evidence>
<name>A0A8C5FX61_GADMO</name>
<evidence type="ECO:0000256" key="4">
    <source>
        <dbReference type="ARBA" id="ARBA00022448"/>
    </source>
</evidence>
<dbReference type="GO" id="GO:0010975">
    <property type="term" value="P:regulation of neuron projection development"/>
    <property type="evidence" value="ECO:0007669"/>
    <property type="project" value="TreeGrafter"/>
</dbReference>
<evidence type="ECO:0000256" key="1">
    <source>
        <dbReference type="ARBA" id="ARBA00004186"/>
    </source>
</evidence>
<dbReference type="GO" id="GO:0008017">
    <property type="term" value="F:microtubule binding"/>
    <property type="evidence" value="ECO:0007669"/>
    <property type="project" value="InterPro"/>
</dbReference>
<dbReference type="GO" id="GO:0051642">
    <property type="term" value="P:centrosome localization"/>
    <property type="evidence" value="ECO:0007669"/>
    <property type="project" value="TreeGrafter"/>
</dbReference>
<evidence type="ECO:0000256" key="5">
    <source>
        <dbReference type="ARBA" id="ARBA00022490"/>
    </source>
</evidence>
<keyword evidence="13" id="KW-1185">Reference proteome</keyword>
<proteinExistence type="inferred from homology"/>
<evidence type="ECO:0000256" key="2">
    <source>
        <dbReference type="ARBA" id="ARBA00004300"/>
    </source>
</evidence>
<keyword evidence="6" id="KW-0597">Phosphoprotein</keyword>
<evidence type="ECO:0000256" key="7">
    <source>
        <dbReference type="ARBA" id="ARBA00022701"/>
    </source>
</evidence>
<dbReference type="PANTHER" id="PTHR10921:SF0">
    <property type="entry name" value="NUCLEAR DISTRIBUTION PROTEIN NUDE-LIKE 1"/>
    <property type="match status" value="1"/>
</dbReference>
<organism evidence="12 13">
    <name type="scientific">Gadus morhua</name>
    <name type="common">Atlantic cod</name>
    <dbReference type="NCBI Taxonomy" id="8049"/>
    <lineage>
        <taxon>Eukaryota</taxon>
        <taxon>Metazoa</taxon>
        <taxon>Chordata</taxon>
        <taxon>Craniata</taxon>
        <taxon>Vertebrata</taxon>
        <taxon>Euteleostomi</taxon>
        <taxon>Actinopterygii</taxon>
        <taxon>Neopterygii</taxon>
        <taxon>Teleostei</taxon>
        <taxon>Neoteleostei</taxon>
        <taxon>Acanthomorphata</taxon>
        <taxon>Zeiogadaria</taxon>
        <taxon>Gadariae</taxon>
        <taxon>Gadiformes</taxon>
        <taxon>Gadoidei</taxon>
        <taxon>Gadidae</taxon>
        <taxon>Gadus</taxon>
    </lineage>
</organism>
<dbReference type="Proteomes" id="UP000694546">
    <property type="component" value="Chromosome 18"/>
</dbReference>
<dbReference type="Gene3D" id="6.10.250.1080">
    <property type="match status" value="1"/>
</dbReference>
<dbReference type="OrthoDB" id="5877028at2759"/>
<dbReference type="GO" id="GO:0005871">
    <property type="term" value="C:kinesin complex"/>
    <property type="evidence" value="ECO:0007669"/>
    <property type="project" value="TreeGrafter"/>
</dbReference>
<dbReference type="OMA" id="MEENSIN"/>
<keyword evidence="9" id="KW-0206">Cytoskeleton</keyword>
<dbReference type="GO" id="GO:0000776">
    <property type="term" value="C:kinetochore"/>
    <property type="evidence" value="ECO:0007669"/>
    <property type="project" value="TreeGrafter"/>
</dbReference>
<accession>A0A8C5FX61</accession>
<comment type="subcellular location">
    <subcellularLocation>
        <location evidence="2">Cytoplasm</location>
        <location evidence="2">Cytoskeleton</location>
        <location evidence="2">Microtubule organizing center</location>
        <location evidence="2">Centrosome</location>
    </subcellularLocation>
    <subcellularLocation>
        <location evidence="1">Cytoplasm</location>
        <location evidence="1">Cytoskeleton</location>
        <location evidence="1">Spindle</location>
    </subcellularLocation>
</comment>
<evidence type="ECO:0000256" key="3">
    <source>
        <dbReference type="ARBA" id="ARBA00007429"/>
    </source>
</evidence>
<gene>
    <name evidence="12" type="primary">ndel1a</name>
</gene>
<comment type="similarity">
    <text evidence="3">Belongs to the nudE family.</text>
</comment>
<dbReference type="GO" id="GO:0005813">
    <property type="term" value="C:centrosome"/>
    <property type="evidence" value="ECO:0007669"/>
    <property type="project" value="UniProtKB-SubCell"/>
</dbReference>
<feature type="domain" description="NUDE" evidence="11">
    <location>
        <begin position="135"/>
        <end position="295"/>
    </location>
</feature>
<dbReference type="GO" id="GO:0005874">
    <property type="term" value="C:microtubule"/>
    <property type="evidence" value="ECO:0007669"/>
    <property type="project" value="UniProtKB-KW"/>
</dbReference>
<evidence type="ECO:0000256" key="8">
    <source>
        <dbReference type="ARBA" id="ARBA00023054"/>
    </source>
</evidence>
<dbReference type="GO" id="GO:0005819">
    <property type="term" value="C:spindle"/>
    <property type="evidence" value="ECO:0007669"/>
    <property type="project" value="UniProtKB-SubCell"/>
</dbReference>
<dbReference type="GO" id="GO:0000132">
    <property type="term" value="P:establishment of mitotic spindle orientation"/>
    <property type="evidence" value="ECO:0007669"/>
    <property type="project" value="TreeGrafter"/>
</dbReference>
<dbReference type="GO" id="GO:0007020">
    <property type="term" value="P:microtubule nucleation"/>
    <property type="evidence" value="ECO:0007669"/>
    <property type="project" value="TreeGrafter"/>
</dbReference>
<keyword evidence="4" id="KW-0813">Transport</keyword>
<dbReference type="InterPro" id="IPR033494">
    <property type="entry name" value="NUDE"/>
</dbReference>
<sequence length="344" mass="38275">METDMIPKFSSKDEEIDFWKSLSLKYKQSFQEAQEELLEFQEGSRELEAELEAQLQQAEHRLRDLLSENQRFKNDLDSLKEKLETQYSQNYKQMSVLEDDLGQTRSVKDQLHKYVRELEQANDDLERAKRATIVSLEDFEGRLNQAIERNAFLESELDEKESLLVSVQRLKDEARDLRQELSVRERQTDGTRMSVPSSPTQDSVKMDPAGPASVSLPATPLSLGLDNAFAGPTGLSNGCGSNSPLTPSARLSALNIVGDLLRKVGALESKLAACRNFAKDQRARKAYAIENGNILNGNTAPYPKTLHTSYYDKARPVNGVEPGVMTAITSPPASSPTGLVPLAV</sequence>
<dbReference type="Ensembl" id="ENSGMOT00000063568.1">
    <property type="protein sequence ID" value="ENSGMOP00000068145.1"/>
    <property type="gene ID" value="ENSGMOG00000007732.2"/>
</dbReference>
<keyword evidence="7" id="KW-0493">Microtubule</keyword>
<dbReference type="Pfam" id="PF04880">
    <property type="entry name" value="NUDE_C"/>
    <property type="match status" value="1"/>
</dbReference>
<dbReference type="AlphaFoldDB" id="A0A8C5FX61"/>
<evidence type="ECO:0000256" key="9">
    <source>
        <dbReference type="ARBA" id="ARBA00023212"/>
    </source>
</evidence>
<feature type="compositionally biased region" description="Polar residues" evidence="10">
    <location>
        <begin position="190"/>
        <end position="203"/>
    </location>
</feature>
<dbReference type="GeneTree" id="ENSGT00390000000111"/>
<dbReference type="GO" id="GO:0016477">
    <property type="term" value="P:cell migration"/>
    <property type="evidence" value="ECO:0007669"/>
    <property type="project" value="TreeGrafter"/>
</dbReference>
<feature type="region of interest" description="Disordered" evidence="10">
    <location>
        <begin position="182"/>
        <end position="211"/>
    </location>
</feature>
<dbReference type="GO" id="GO:0047496">
    <property type="term" value="P:vesicle transport along microtubule"/>
    <property type="evidence" value="ECO:0007669"/>
    <property type="project" value="TreeGrafter"/>
</dbReference>